<evidence type="ECO:0000313" key="2">
    <source>
        <dbReference type="Proteomes" id="UP001208938"/>
    </source>
</evidence>
<proteinExistence type="predicted"/>
<dbReference type="Proteomes" id="UP001208938">
    <property type="component" value="Unassembled WGS sequence"/>
</dbReference>
<dbReference type="EMBL" id="JAPDFL010000001">
    <property type="protein sequence ID" value="MCW1931771.1"/>
    <property type="molecule type" value="Genomic_DNA"/>
</dbReference>
<keyword evidence="2" id="KW-1185">Reference proteome</keyword>
<gene>
    <name evidence="1" type="ORF">OKW52_05710</name>
</gene>
<dbReference type="Pfam" id="PF13376">
    <property type="entry name" value="OmdA"/>
    <property type="match status" value="1"/>
</dbReference>
<name>A0ABT3GW74_9RHOB</name>
<dbReference type="RefSeq" id="WP_264504862.1">
    <property type="nucleotide sequence ID" value="NZ_JAPDFL010000001.1"/>
</dbReference>
<evidence type="ECO:0000313" key="1">
    <source>
        <dbReference type="EMBL" id="MCW1931771.1"/>
    </source>
</evidence>
<sequence>MAQHHGTAADLWVRLWKKTSGIQGISREECIVNALAWGWIDGIGKSFDDLSYVVRLTPRRPRSDWSQRNCVFAERLISEGHMRPPGQAQVDAARADGRWARAYAGSASMQMPADFTAALAADPAAAESFGPLSRARMFAIYLRLQRIKRPENRARAIRQIIAELADRQGP</sequence>
<organism evidence="1 2">
    <name type="scientific">Pararhodobacter zhoushanensis</name>
    <dbReference type="NCBI Taxonomy" id="2479545"/>
    <lineage>
        <taxon>Bacteria</taxon>
        <taxon>Pseudomonadati</taxon>
        <taxon>Pseudomonadota</taxon>
        <taxon>Alphaproteobacteria</taxon>
        <taxon>Rhodobacterales</taxon>
        <taxon>Paracoccaceae</taxon>
        <taxon>Pararhodobacter</taxon>
    </lineage>
</organism>
<reference evidence="1 2" key="1">
    <citation type="submission" date="2022-10" db="EMBL/GenBank/DDBJ databases">
        <title>Pararhodobacter sp. nov., isolated from marine algae.</title>
        <authorList>
            <person name="Choi B.J."/>
            <person name="Kim J.M."/>
            <person name="Lee J.K."/>
            <person name="Choi D.G."/>
            <person name="Jeon C.O."/>
        </authorList>
    </citation>
    <scope>NUCLEOTIDE SEQUENCE [LARGE SCALE GENOMIC DNA]</scope>
    <source>
        <strain evidence="1 2">ZQ420</strain>
    </source>
</reference>
<comment type="caution">
    <text evidence="1">The sequence shown here is derived from an EMBL/GenBank/DDBJ whole genome shotgun (WGS) entry which is preliminary data.</text>
</comment>
<protein>
    <submittedName>
        <fullName evidence="1">YdeI/OmpD-associated family protein</fullName>
    </submittedName>
</protein>
<accession>A0ABT3GW74</accession>